<feature type="transmembrane region" description="Helical" evidence="1">
    <location>
        <begin position="526"/>
        <end position="548"/>
    </location>
</feature>
<reference evidence="2 3" key="2">
    <citation type="journal article" date="2010" name="Nucleic Acids Res.">
        <title>BeetleBase in 2010: revisions to provide comprehensive genomic information for Tribolium castaneum.</title>
        <authorList>
            <person name="Kim H.S."/>
            <person name="Murphy T."/>
            <person name="Xia J."/>
            <person name="Caragea D."/>
            <person name="Park Y."/>
            <person name="Beeman R.W."/>
            <person name="Lorenzen M.D."/>
            <person name="Butcher S."/>
            <person name="Manak J.R."/>
            <person name="Brown S.J."/>
        </authorList>
    </citation>
    <scope>GENOME REANNOTATION</scope>
    <source>
        <strain evidence="2 3">Georgia GA2</strain>
    </source>
</reference>
<feature type="transmembrane region" description="Helical" evidence="1">
    <location>
        <begin position="7"/>
        <end position="26"/>
    </location>
</feature>
<feature type="transmembrane region" description="Helical" evidence="1">
    <location>
        <begin position="32"/>
        <end position="55"/>
    </location>
</feature>
<dbReference type="PANTHER" id="PTHR43243:SF98">
    <property type="entry name" value="TORN AND DIMINISHED RHABDOMERES, ISOFORM D"/>
    <property type="match status" value="1"/>
</dbReference>
<accession>A0A139WKJ9</accession>
<dbReference type="OrthoDB" id="8197893at2759"/>
<organism evidence="2 3">
    <name type="scientific">Tribolium castaneum</name>
    <name type="common">Red flour beetle</name>
    <dbReference type="NCBI Taxonomy" id="7070"/>
    <lineage>
        <taxon>Eukaryota</taxon>
        <taxon>Metazoa</taxon>
        <taxon>Ecdysozoa</taxon>
        <taxon>Arthropoda</taxon>
        <taxon>Hexapoda</taxon>
        <taxon>Insecta</taxon>
        <taxon>Pterygota</taxon>
        <taxon>Neoptera</taxon>
        <taxon>Endopterygota</taxon>
        <taxon>Coleoptera</taxon>
        <taxon>Polyphaga</taxon>
        <taxon>Cucujiformia</taxon>
        <taxon>Tenebrionidae</taxon>
        <taxon>Tenebrionidae incertae sedis</taxon>
        <taxon>Tribolium</taxon>
    </lineage>
</organism>
<feature type="transmembrane region" description="Helical" evidence="1">
    <location>
        <begin position="124"/>
        <end position="141"/>
    </location>
</feature>
<gene>
    <name evidence="2" type="primary">AUGUSTUS-3.0.2_32630</name>
    <name evidence="2" type="ORF">TcasGA2_TC032630</name>
</gene>
<dbReference type="OMA" id="YCCNCFD"/>
<reference evidence="2 3" key="1">
    <citation type="journal article" date="2008" name="Nature">
        <title>The genome of the model beetle and pest Tribolium castaneum.</title>
        <authorList>
            <consortium name="Tribolium Genome Sequencing Consortium"/>
            <person name="Richards S."/>
            <person name="Gibbs R.A."/>
            <person name="Weinstock G.M."/>
            <person name="Brown S.J."/>
            <person name="Denell R."/>
            <person name="Beeman R.W."/>
            <person name="Gibbs R."/>
            <person name="Beeman R.W."/>
            <person name="Brown S.J."/>
            <person name="Bucher G."/>
            <person name="Friedrich M."/>
            <person name="Grimmelikhuijzen C.J."/>
            <person name="Klingler M."/>
            <person name="Lorenzen M."/>
            <person name="Richards S."/>
            <person name="Roth S."/>
            <person name="Schroder R."/>
            <person name="Tautz D."/>
            <person name="Zdobnov E.M."/>
            <person name="Muzny D."/>
            <person name="Gibbs R.A."/>
            <person name="Weinstock G.M."/>
            <person name="Attaway T."/>
            <person name="Bell S."/>
            <person name="Buhay C.J."/>
            <person name="Chandrabose M.N."/>
            <person name="Chavez D."/>
            <person name="Clerk-Blankenburg K.P."/>
            <person name="Cree A."/>
            <person name="Dao M."/>
            <person name="Davis C."/>
            <person name="Chacko J."/>
            <person name="Dinh H."/>
            <person name="Dugan-Rocha S."/>
            <person name="Fowler G."/>
            <person name="Garner T.T."/>
            <person name="Garnes J."/>
            <person name="Gnirke A."/>
            <person name="Hawes A."/>
            <person name="Hernandez J."/>
            <person name="Hines S."/>
            <person name="Holder M."/>
            <person name="Hume J."/>
            <person name="Jhangiani S.N."/>
            <person name="Joshi V."/>
            <person name="Khan Z.M."/>
            <person name="Jackson L."/>
            <person name="Kovar C."/>
            <person name="Kowis A."/>
            <person name="Lee S."/>
            <person name="Lewis L.R."/>
            <person name="Margolis J."/>
            <person name="Morgan M."/>
            <person name="Nazareth L.V."/>
            <person name="Nguyen N."/>
            <person name="Okwuonu G."/>
            <person name="Parker D."/>
            <person name="Richards S."/>
            <person name="Ruiz S.J."/>
            <person name="Santibanez J."/>
            <person name="Savard J."/>
            <person name="Scherer S.E."/>
            <person name="Schneider B."/>
            <person name="Sodergren E."/>
            <person name="Tautz D."/>
            <person name="Vattahil S."/>
            <person name="Villasana D."/>
            <person name="White C.S."/>
            <person name="Wright R."/>
            <person name="Park Y."/>
            <person name="Beeman R.W."/>
            <person name="Lord J."/>
            <person name="Oppert B."/>
            <person name="Lorenzen M."/>
            <person name="Brown S."/>
            <person name="Wang L."/>
            <person name="Savard J."/>
            <person name="Tautz D."/>
            <person name="Richards S."/>
            <person name="Weinstock G."/>
            <person name="Gibbs R.A."/>
            <person name="Liu Y."/>
            <person name="Worley K."/>
            <person name="Weinstock G."/>
            <person name="Elsik C.G."/>
            <person name="Reese J.T."/>
            <person name="Elhaik E."/>
            <person name="Landan G."/>
            <person name="Graur D."/>
            <person name="Arensburger P."/>
            <person name="Atkinson P."/>
            <person name="Beeman R.W."/>
            <person name="Beidler J."/>
            <person name="Brown S.J."/>
            <person name="Demuth J.P."/>
            <person name="Drury D.W."/>
            <person name="Du Y.Z."/>
            <person name="Fujiwara H."/>
            <person name="Lorenzen M."/>
            <person name="Maselli V."/>
            <person name="Osanai M."/>
            <person name="Park Y."/>
            <person name="Robertson H.M."/>
            <person name="Tu Z."/>
            <person name="Wang J.J."/>
            <person name="Wang S."/>
            <person name="Richards S."/>
            <person name="Song H."/>
            <person name="Zhang L."/>
            <person name="Sodergren E."/>
            <person name="Werner D."/>
            <person name="Stanke M."/>
            <person name="Morgenstern B."/>
            <person name="Solovyev V."/>
            <person name="Kosarev P."/>
            <person name="Brown G."/>
            <person name="Chen H.C."/>
            <person name="Ermolaeva O."/>
            <person name="Hlavina W."/>
            <person name="Kapustin Y."/>
            <person name="Kiryutin B."/>
            <person name="Kitts P."/>
            <person name="Maglott D."/>
            <person name="Pruitt K."/>
            <person name="Sapojnikov V."/>
            <person name="Souvorov A."/>
            <person name="Mackey A.J."/>
            <person name="Waterhouse R.M."/>
            <person name="Wyder S."/>
            <person name="Zdobnov E.M."/>
            <person name="Zdobnov E.M."/>
            <person name="Wyder S."/>
            <person name="Kriventseva E.V."/>
            <person name="Kadowaki T."/>
            <person name="Bork P."/>
            <person name="Aranda M."/>
            <person name="Bao R."/>
            <person name="Beermann A."/>
            <person name="Berns N."/>
            <person name="Bolognesi R."/>
            <person name="Bonneton F."/>
            <person name="Bopp D."/>
            <person name="Brown S.J."/>
            <person name="Bucher G."/>
            <person name="Butts T."/>
            <person name="Chaumot A."/>
            <person name="Denell R.E."/>
            <person name="Ferrier D.E."/>
            <person name="Friedrich M."/>
            <person name="Gordon C.M."/>
            <person name="Jindra M."/>
            <person name="Klingler M."/>
            <person name="Lan Q."/>
            <person name="Lattorff H.M."/>
            <person name="Laudet V."/>
            <person name="von Levetsow C."/>
            <person name="Liu Z."/>
            <person name="Lutz R."/>
            <person name="Lynch J.A."/>
            <person name="da Fonseca R.N."/>
            <person name="Posnien N."/>
            <person name="Reuter R."/>
            <person name="Roth S."/>
            <person name="Savard J."/>
            <person name="Schinko J.B."/>
            <person name="Schmitt C."/>
            <person name="Schoppmeier M."/>
            <person name="Schroder R."/>
            <person name="Shippy T.D."/>
            <person name="Simonnet F."/>
            <person name="Marques-Souza H."/>
            <person name="Tautz D."/>
            <person name="Tomoyasu Y."/>
            <person name="Trauner J."/>
            <person name="Van der Zee M."/>
            <person name="Vervoort M."/>
            <person name="Wittkopp N."/>
            <person name="Wimmer E.A."/>
            <person name="Yang X."/>
            <person name="Jones A.K."/>
            <person name="Sattelle D.B."/>
            <person name="Ebert P.R."/>
            <person name="Nelson D."/>
            <person name="Scott J.G."/>
            <person name="Beeman R.W."/>
            <person name="Muthukrishnan S."/>
            <person name="Kramer K.J."/>
            <person name="Arakane Y."/>
            <person name="Beeman R.W."/>
            <person name="Zhu Q."/>
            <person name="Hogenkamp D."/>
            <person name="Dixit R."/>
            <person name="Oppert B."/>
            <person name="Jiang H."/>
            <person name="Zou Z."/>
            <person name="Marshall J."/>
            <person name="Elpidina E."/>
            <person name="Vinokurov K."/>
            <person name="Oppert C."/>
            <person name="Zou Z."/>
            <person name="Evans J."/>
            <person name="Lu Z."/>
            <person name="Zhao P."/>
            <person name="Sumathipala N."/>
            <person name="Altincicek B."/>
            <person name="Vilcinskas A."/>
            <person name="Williams M."/>
            <person name="Hultmark D."/>
            <person name="Hetru C."/>
            <person name="Jiang H."/>
            <person name="Grimmelikhuijzen C.J."/>
            <person name="Hauser F."/>
            <person name="Cazzamali G."/>
            <person name="Williamson M."/>
            <person name="Park Y."/>
            <person name="Li B."/>
            <person name="Tanaka Y."/>
            <person name="Predel R."/>
            <person name="Neupert S."/>
            <person name="Schachtner J."/>
            <person name="Verleyen P."/>
            <person name="Raible F."/>
            <person name="Bork P."/>
            <person name="Friedrich M."/>
            <person name="Walden K.K."/>
            <person name="Robertson H.M."/>
            <person name="Angeli S."/>
            <person name="Foret S."/>
            <person name="Bucher G."/>
            <person name="Schuetz S."/>
            <person name="Maleszka R."/>
            <person name="Wimmer E.A."/>
            <person name="Beeman R.W."/>
            <person name="Lorenzen M."/>
            <person name="Tomoyasu Y."/>
            <person name="Miller S.C."/>
            <person name="Grossmann D."/>
            <person name="Bucher G."/>
        </authorList>
    </citation>
    <scope>NUCLEOTIDE SEQUENCE [LARGE SCALE GENOMIC DNA]</scope>
    <source>
        <strain evidence="2 3">Georgia GA2</strain>
    </source>
</reference>
<dbReference type="PANTHER" id="PTHR43243">
    <property type="entry name" value="INNER MEMBRANE TRANSPORTER YGJI-RELATED"/>
    <property type="match status" value="1"/>
</dbReference>
<protein>
    <submittedName>
        <fullName evidence="2">Uncharacterized protein</fullName>
    </submittedName>
</protein>
<proteinExistence type="predicted"/>
<keyword evidence="1" id="KW-0472">Membrane</keyword>
<dbReference type="GO" id="GO:0006865">
    <property type="term" value="P:amino acid transport"/>
    <property type="evidence" value="ECO:0000318"/>
    <property type="project" value="GO_Central"/>
</dbReference>
<name>A0A139WKJ9_TRICA</name>
<sequence length="637" mass="71382">MSLLQEFGNSCVHWSLGLTFLVGLIASETSGVVTVIALPVSALSVTLSALCGASLNPTDTYKKRKLCDILDFFQIWMEILEFLAASATCARIASATIDYISNEKLREWFLGIESHSLGEPWPDILGVSIVIVVIGLFMMGLEKSPFFTALLLVAVLVTFGFFASVGCFETVVDLAKWSQDFKTCTMQTVISGAAMCSYGFNSSYQKITRHRLIKIVTMVFFPLFLYSFTTVVFTLMSHSKELAGTATPMLRVFELRDVDWARLVMSICMICTMCLALTEIFPSLYSLFEVLASKEWQIFLASLRYRNSFTGAPLLAIFSAGSLSAILAFACPLAYLVKILNVSTLLKAIAKSLLVLYYYYRPEFRNESYLVAPSSTQYSKLQSKNQKETNLKNKITGIISGWKKNVSPSRANRNRTPKEGTTQDDEYLLLNEYCDKSDVVLNEVSSDEDEKESIVSSDVEDSYSSTDVDVAVQEYRDKIQVATIDNFNENKYPTYVTATTVVIFLIIITIATISLSQVLIWKFYNLLWPCFTVSVFSTLIILVMPQNLYQSENGLLPKSVTPLCNLIAIQLHIILVSTILDEVWPGIVFWVSVGCLLFWRCDCCTCDGLFPNNNQKSKLNITENFTDNYVDTILISR</sequence>
<dbReference type="FunCoup" id="A0A139WKJ9">
    <property type="interactions" value="86"/>
</dbReference>
<dbReference type="AlphaFoldDB" id="A0A139WKJ9"/>
<dbReference type="InParanoid" id="A0A139WKJ9"/>
<feature type="transmembrane region" description="Helical" evidence="1">
    <location>
        <begin position="263"/>
        <end position="288"/>
    </location>
</feature>
<dbReference type="Proteomes" id="UP000007266">
    <property type="component" value="Linkage group 3"/>
</dbReference>
<keyword evidence="1" id="KW-0812">Transmembrane</keyword>
<feature type="transmembrane region" description="Helical" evidence="1">
    <location>
        <begin position="212"/>
        <end position="236"/>
    </location>
</feature>
<evidence type="ECO:0000256" key="1">
    <source>
        <dbReference type="SAM" id="Phobius"/>
    </source>
</evidence>
<feature type="transmembrane region" description="Helical" evidence="1">
    <location>
        <begin position="309"/>
        <end position="336"/>
    </location>
</feature>
<dbReference type="GO" id="GO:0015171">
    <property type="term" value="F:amino acid transmembrane transporter activity"/>
    <property type="evidence" value="ECO:0000318"/>
    <property type="project" value="GO_Central"/>
</dbReference>
<feature type="transmembrane region" description="Helical" evidence="1">
    <location>
        <begin position="495"/>
        <end position="520"/>
    </location>
</feature>
<keyword evidence="3" id="KW-1185">Reference proteome</keyword>
<evidence type="ECO:0000313" key="3">
    <source>
        <dbReference type="Proteomes" id="UP000007266"/>
    </source>
</evidence>
<keyword evidence="1" id="KW-1133">Transmembrane helix</keyword>
<evidence type="ECO:0000313" key="2">
    <source>
        <dbReference type="EMBL" id="KYB28335.1"/>
    </source>
</evidence>
<feature type="transmembrane region" description="Helical" evidence="1">
    <location>
        <begin position="147"/>
        <end position="172"/>
    </location>
</feature>
<dbReference type="EMBL" id="KQ971330">
    <property type="protein sequence ID" value="KYB28335.1"/>
    <property type="molecule type" value="Genomic_DNA"/>
</dbReference>
<dbReference type="KEGG" id="tca:100141621"/>
<dbReference type="GO" id="GO:0005886">
    <property type="term" value="C:plasma membrane"/>
    <property type="evidence" value="ECO:0000318"/>
    <property type="project" value="GO_Central"/>
</dbReference>